<proteinExistence type="predicted"/>
<reference evidence="1 2" key="1">
    <citation type="submission" date="2019-07" db="EMBL/GenBank/DDBJ databases">
        <title>Analysis of the biochemical properties, biological activity and biotechnological potential of siderophores and biosurfactants produced by Antarctic psychrotolerant bacteria.</title>
        <authorList>
            <person name="Styczynski M."/>
            <person name="Krucon T."/>
            <person name="Decewicz P."/>
            <person name="Dziewit L."/>
        </authorList>
    </citation>
    <scope>NUCLEOTIDE SEQUENCE [LARGE SCALE GENOMIC DNA]</scope>
    <source>
        <strain evidence="1 2">ANT_H27</strain>
    </source>
</reference>
<comment type="caution">
    <text evidence="1">The sequence shown here is derived from an EMBL/GenBank/DDBJ whole genome shotgun (WGS) entry which is preliminary data.</text>
</comment>
<evidence type="ECO:0000313" key="2">
    <source>
        <dbReference type="Proteomes" id="UP000323856"/>
    </source>
</evidence>
<accession>A0A5B0DW93</accession>
<dbReference type="Proteomes" id="UP000323856">
    <property type="component" value="Unassembled WGS sequence"/>
</dbReference>
<protein>
    <submittedName>
        <fullName evidence="1">Uncharacterized protein</fullName>
    </submittedName>
</protein>
<sequence length="76" mass="8709">MLNSEGHQKIKDLRLTVFAEKFLELTNDEANDKLLPEQVFMQAVHHSLDSRRSNKVDKLIKQARFPLPGASIAELH</sequence>
<organism evidence="1 2">
    <name type="scientific">Paeniglutamicibacter gangotriensis</name>
    <dbReference type="NCBI Taxonomy" id="254787"/>
    <lineage>
        <taxon>Bacteria</taxon>
        <taxon>Bacillati</taxon>
        <taxon>Actinomycetota</taxon>
        <taxon>Actinomycetes</taxon>
        <taxon>Micrococcales</taxon>
        <taxon>Micrococcaceae</taxon>
        <taxon>Paeniglutamicibacter</taxon>
    </lineage>
</organism>
<dbReference type="AlphaFoldDB" id="A0A5B0DW93"/>
<dbReference type="EMBL" id="VOBL01000048">
    <property type="protein sequence ID" value="KAA0969850.1"/>
    <property type="molecule type" value="Genomic_DNA"/>
</dbReference>
<name>A0A5B0DW93_9MICC</name>
<evidence type="ECO:0000313" key="1">
    <source>
        <dbReference type="EMBL" id="KAA0969850.1"/>
    </source>
</evidence>
<gene>
    <name evidence="1" type="ORF">FQ154_20575</name>
</gene>
<dbReference type="RefSeq" id="WP_149621186.1">
    <property type="nucleotide sequence ID" value="NZ_VOBL01000048.1"/>
</dbReference>